<protein>
    <submittedName>
        <fullName evidence="1">Uncharacterized protein</fullName>
    </submittedName>
</protein>
<organism evidence="1 2">
    <name type="scientific">Kineococcus halophytocola</name>
    <dbReference type="NCBI Taxonomy" id="3234027"/>
    <lineage>
        <taxon>Bacteria</taxon>
        <taxon>Bacillati</taxon>
        <taxon>Actinomycetota</taxon>
        <taxon>Actinomycetes</taxon>
        <taxon>Kineosporiales</taxon>
        <taxon>Kineosporiaceae</taxon>
        <taxon>Kineococcus</taxon>
    </lineage>
</organism>
<reference evidence="1 2" key="1">
    <citation type="submission" date="2024-07" db="EMBL/GenBank/DDBJ databases">
        <authorList>
            <person name="Thanompreechachai J."/>
            <person name="Duangmal K."/>
        </authorList>
    </citation>
    <scope>NUCLEOTIDE SEQUENCE [LARGE SCALE GENOMIC DNA]</scope>
    <source>
        <strain evidence="1 2">LSe6-4</strain>
    </source>
</reference>
<dbReference type="EMBL" id="JBGFTU010000015">
    <property type="protein sequence ID" value="MEZ0165821.1"/>
    <property type="molecule type" value="Genomic_DNA"/>
</dbReference>
<name>A0ABV4H2M6_9ACTN</name>
<proteinExistence type="predicted"/>
<accession>A0ABV4H2M6</accession>
<evidence type="ECO:0000313" key="2">
    <source>
        <dbReference type="Proteomes" id="UP001565927"/>
    </source>
</evidence>
<gene>
    <name evidence="1" type="ORF">AB2L27_13770</name>
</gene>
<comment type="caution">
    <text evidence="1">The sequence shown here is derived from an EMBL/GenBank/DDBJ whole genome shotgun (WGS) entry which is preliminary data.</text>
</comment>
<evidence type="ECO:0000313" key="1">
    <source>
        <dbReference type="EMBL" id="MEZ0165821.1"/>
    </source>
</evidence>
<sequence>MDAQIAEILTEDPGIGVSESSGRLGAWAAARSTRDLQRILDAMSQTPGAGRSSTQIVPETRLVDRRPSWMHEAVAVAEGSSPADS</sequence>
<keyword evidence="2" id="KW-1185">Reference proteome</keyword>
<dbReference type="Proteomes" id="UP001565927">
    <property type="component" value="Unassembled WGS sequence"/>
</dbReference>
<dbReference type="RefSeq" id="WP_370442047.1">
    <property type="nucleotide sequence ID" value="NZ_JBGFTU010000015.1"/>
</dbReference>